<dbReference type="RefSeq" id="WP_116065687.1">
    <property type="nucleotide sequence ID" value="NZ_QRDZ01000054.1"/>
</dbReference>
<dbReference type="AlphaFoldDB" id="A0A3D9HTW5"/>
<dbReference type="GO" id="GO:0005886">
    <property type="term" value="C:plasma membrane"/>
    <property type="evidence" value="ECO:0007669"/>
    <property type="project" value="UniProtKB-SubCell"/>
</dbReference>
<keyword evidence="5 7" id="KW-1133">Transmembrane helix</keyword>
<dbReference type="InterPro" id="IPR035906">
    <property type="entry name" value="MetI-like_sf"/>
</dbReference>
<feature type="domain" description="ABC transmembrane type-1" evidence="8">
    <location>
        <begin position="80"/>
        <end position="293"/>
    </location>
</feature>
<evidence type="ECO:0000256" key="2">
    <source>
        <dbReference type="ARBA" id="ARBA00022448"/>
    </source>
</evidence>
<feature type="transmembrane region" description="Helical" evidence="7">
    <location>
        <begin position="216"/>
        <end position="237"/>
    </location>
</feature>
<accession>A0A3D9HTW5</accession>
<evidence type="ECO:0000256" key="3">
    <source>
        <dbReference type="ARBA" id="ARBA00022475"/>
    </source>
</evidence>
<dbReference type="Pfam" id="PF00528">
    <property type="entry name" value="BPD_transp_1"/>
    <property type="match status" value="1"/>
</dbReference>
<gene>
    <name evidence="9" type="ORF">DFP98_15423</name>
</gene>
<comment type="similarity">
    <text evidence="7">Belongs to the binding-protein-dependent transport system permease family.</text>
</comment>
<dbReference type="GO" id="GO:0055085">
    <property type="term" value="P:transmembrane transport"/>
    <property type="evidence" value="ECO:0007669"/>
    <property type="project" value="InterPro"/>
</dbReference>
<evidence type="ECO:0000259" key="8">
    <source>
        <dbReference type="PROSITE" id="PS50928"/>
    </source>
</evidence>
<comment type="subcellular location">
    <subcellularLocation>
        <location evidence="1 7">Cell membrane</location>
        <topology evidence="1 7">Multi-pass membrane protein</topology>
    </subcellularLocation>
</comment>
<dbReference type="InterPro" id="IPR051393">
    <property type="entry name" value="ABC_transporter_permease"/>
</dbReference>
<dbReference type="SUPFAM" id="SSF161098">
    <property type="entry name" value="MetI-like"/>
    <property type="match status" value="1"/>
</dbReference>
<dbReference type="PANTHER" id="PTHR30193:SF37">
    <property type="entry name" value="INNER MEMBRANE ABC TRANSPORTER PERMEASE PROTEIN YCJO"/>
    <property type="match status" value="1"/>
</dbReference>
<keyword evidence="10" id="KW-1185">Reference proteome</keyword>
<dbReference type="InterPro" id="IPR000515">
    <property type="entry name" value="MetI-like"/>
</dbReference>
<keyword evidence="2 7" id="KW-0813">Transport</keyword>
<evidence type="ECO:0000256" key="7">
    <source>
        <dbReference type="RuleBase" id="RU363032"/>
    </source>
</evidence>
<evidence type="ECO:0000313" key="10">
    <source>
        <dbReference type="Proteomes" id="UP000256977"/>
    </source>
</evidence>
<feature type="transmembrane region" description="Helical" evidence="7">
    <location>
        <begin position="83"/>
        <end position="105"/>
    </location>
</feature>
<dbReference type="OrthoDB" id="9788108at2"/>
<feature type="transmembrane region" description="Helical" evidence="7">
    <location>
        <begin position="167"/>
        <end position="191"/>
    </location>
</feature>
<dbReference type="PANTHER" id="PTHR30193">
    <property type="entry name" value="ABC TRANSPORTER PERMEASE PROTEIN"/>
    <property type="match status" value="1"/>
</dbReference>
<evidence type="ECO:0000256" key="6">
    <source>
        <dbReference type="ARBA" id="ARBA00023136"/>
    </source>
</evidence>
<name>A0A3D9HTW5_9BACL</name>
<dbReference type="Proteomes" id="UP000256977">
    <property type="component" value="Unassembled WGS sequence"/>
</dbReference>
<dbReference type="Gene3D" id="1.10.3720.10">
    <property type="entry name" value="MetI-like"/>
    <property type="match status" value="1"/>
</dbReference>
<evidence type="ECO:0000313" key="9">
    <source>
        <dbReference type="EMBL" id="RED52860.1"/>
    </source>
</evidence>
<evidence type="ECO:0000256" key="4">
    <source>
        <dbReference type="ARBA" id="ARBA00022692"/>
    </source>
</evidence>
<reference evidence="9 10" key="1">
    <citation type="submission" date="2018-07" db="EMBL/GenBank/DDBJ databases">
        <title>Genomic Encyclopedia of Type Strains, Phase III (KMG-III): the genomes of soil and plant-associated and newly described type strains.</title>
        <authorList>
            <person name="Whitman W."/>
        </authorList>
    </citation>
    <scope>NUCLEOTIDE SEQUENCE [LARGE SCALE GENOMIC DNA]</scope>
    <source>
        <strain evidence="9 10">CECT 7287</strain>
    </source>
</reference>
<keyword evidence="6 7" id="KW-0472">Membrane</keyword>
<sequence>MKKAALARSHSLRRQEQWIGYGFILPFTIGFIVFQLAPLLSSVAISLTNLSFISNLSGVKFVGLQNFISMAGDEQFTGALWRTIYYCFLFVPGVIAASLFFAFLINRNLYLRSSIRTAIFMPYVSNMVAIAVVWALLLDVNDGPVNALLRALGVENPPLWLLGEKTAIPSIVMIVVWQNIGFFMIVFLAALQNVPNELYEAAMIDGAGGFAKFRRITLPLISPTTFLLTITAIINSFQNFGPIQVLTKGGPGAASTTLSVNIYQESFVHYRIGYSTAQAIVMFVMILAITVIQWRGQKKWVTYS</sequence>
<evidence type="ECO:0000256" key="5">
    <source>
        <dbReference type="ARBA" id="ARBA00022989"/>
    </source>
</evidence>
<dbReference type="CDD" id="cd06261">
    <property type="entry name" value="TM_PBP2"/>
    <property type="match status" value="1"/>
</dbReference>
<proteinExistence type="inferred from homology"/>
<keyword evidence="4 7" id="KW-0812">Transmembrane</keyword>
<keyword evidence="3" id="KW-1003">Cell membrane</keyword>
<feature type="transmembrane region" description="Helical" evidence="7">
    <location>
        <begin position="117"/>
        <end position="137"/>
    </location>
</feature>
<organism evidence="9 10">
    <name type="scientific">Cohnella phaseoli</name>
    <dbReference type="NCBI Taxonomy" id="456490"/>
    <lineage>
        <taxon>Bacteria</taxon>
        <taxon>Bacillati</taxon>
        <taxon>Bacillota</taxon>
        <taxon>Bacilli</taxon>
        <taxon>Bacillales</taxon>
        <taxon>Paenibacillaceae</taxon>
        <taxon>Cohnella</taxon>
    </lineage>
</organism>
<dbReference type="PROSITE" id="PS50928">
    <property type="entry name" value="ABC_TM1"/>
    <property type="match status" value="1"/>
</dbReference>
<evidence type="ECO:0000256" key="1">
    <source>
        <dbReference type="ARBA" id="ARBA00004651"/>
    </source>
</evidence>
<dbReference type="EMBL" id="QRDZ01000054">
    <property type="protein sequence ID" value="RED52860.1"/>
    <property type="molecule type" value="Genomic_DNA"/>
</dbReference>
<protein>
    <submittedName>
        <fullName evidence="9">Carbohydrate ABC transporter membrane protein 1 (CUT1 family)</fullName>
    </submittedName>
</protein>
<feature type="transmembrane region" description="Helical" evidence="7">
    <location>
        <begin position="21"/>
        <end position="47"/>
    </location>
</feature>
<comment type="caution">
    <text evidence="9">The sequence shown here is derived from an EMBL/GenBank/DDBJ whole genome shotgun (WGS) entry which is preliminary data.</text>
</comment>
<feature type="transmembrane region" description="Helical" evidence="7">
    <location>
        <begin position="272"/>
        <end position="294"/>
    </location>
</feature>